<organism evidence="2 3">
    <name type="scientific">Pseudonocardia spirodelae</name>
    <dbReference type="NCBI Taxonomy" id="3133431"/>
    <lineage>
        <taxon>Bacteria</taxon>
        <taxon>Bacillati</taxon>
        <taxon>Actinomycetota</taxon>
        <taxon>Actinomycetes</taxon>
        <taxon>Pseudonocardiales</taxon>
        <taxon>Pseudonocardiaceae</taxon>
        <taxon>Pseudonocardia</taxon>
    </lineage>
</organism>
<comment type="caution">
    <text evidence="2">The sequence shown here is derived from an EMBL/GenBank/DDBJ whole genome shotgun (WGS) entry which is preliminary data.</text>
</comment>
<sequence length="200" mass="21012">MRVLVVEHLTLDGVVQGPGRADEDTRDGFAHGGWATARSDERLGAAMGARMGGEFAWLFGRRSYDGMLSHWNATGGPFRDGLNGPVKYVATSAPESDLTWPNTVRLGDDVPAAVAELRRRPGGTLVVMGSAELVRSLLPHGLVDELFLMIHPVVLGTGRQLFAGTAAPADLTLVDTEVTPAGVVLATYRPAAGPPSDTGA</sequence>
<gene>
    <name evidence="2" type="ORF">WJX68_07525</name>
</gene>
<accession>A0ABU8T4X7</accession>
<dbReference type="Gene3D" id="3.40.430.10">
    <property type="entry name" value="Dihydrofolate Reductase, subunit A"/>
    <property type="match status" value="1"/>
</dbReference>
<protein>
    <submittedName>
        <fullName evidence="2">Dihydrofolate reductase family protein</fullName>
    </submittedName>
</protein>
<dbReference type="Proteomes" id="UP001364211">
    <property type="component" value="Unassembled WGS sequence"/>
</dbReference>
<dbReference type="PANTHER" id="PTHR38011">
    <property type="entry name" value="DIHYDROFOLATE REDUCTASE FAMILY PROTEIN (AFU_ORTHOLOGUE AFUA_8G06820)"/>
    <property type="match status" value="1"/>
</dbReference>
<feature type="domain" description="Bacterial bifunctional deaminase-reductase C-terminal" evidence="1">
    <location>
        <begin position="9"/>
        <end position="185"/>
    </location>
</feature>
<dbReference type="PANTHER" id="PTHR38011:SF2">
    <property type="entry name" value="BIFUNCTIONAL DEAMINASE-REDUCTASE DOMAIN PROTEIN"/>
    <property type="match status" value="1"/>
</dbReference>
<keyword evidence="3" id="KW-1185">Reference proteome</keyword>
<proteinExistence type="predicted"/>
<dbReference type="RefSeq" id="WP_340287394.1">
    <property type="nucleotide sequence ID" value="NZ_JBBJUP010000005.1"/>
</dbReference>
<dbReference type="InterPro" id="IPR050765">
    <property type="entry name" value="Riboflavin_Biosynth_HTPR"/>
</dbReference>
<evidence type="ECO:0000313" key="3">
    <source>
        <dbReference type="Proteomes" id="UP001364211"/>
    </source>
</evidence>
<evidence type="ECO:0000259" key="1">
    <source>
        <dbReference type="Pfam" id="PF01872"/>
    </source>
</evidence>
<dbReference type="Pfam" id="PF01872">
    <property type="entry name" value="RibD_C"/>
    <property type="match status" value="1"/>
</dbReference>
<name>A0ABU8T4X7_9PSEU</name>
<dbReference type="EMBL" id="JBBJUP010000005">
    <property type="protein sequence ID" value="MEJ8278777.1"/>
    <property type="molecule type" value="Genomic_DNA"/>
</dbReference>
<dbReference type="InterPro" id="IPR002734">
    <property type="entry name" value="RibDG_C"/>
</dbReference>
<dbReference type="SUPFAM" id="SSF53597">
    <property type="entry name" value="Dihydrofolate reductase-like"/>
    <property type="match status" value="1"/>
</dbReference>
<dbReference type="InterPro" id="IPR024072">
    <property type="entry name" value="DHFR-like_dom_sf"/>
</dbReference>
<evidence type="ECO:0000313" key="2">
    <source>
        <dbReference type="EMBL" id="MEJ8278777.1"/>
    </source>
</evidence>
<reference evidence="2 3" key="1">
    <citation type="submission" date="2024-03" db="EMBL/GenBank/DDBJ databases">
        <title>Draft genome sequence of Pseudonocardia sp. DW16-2.</title>
        <authorList>
            <person name="Duangmal K."/>
        </authorList>
    </citation>
    <scope>NUCLEOTIDE SEQUENCE [LARGE SCALE GENOMIC DNA]</scope>
    <source>
        <strain evidence="2 3">DW16-2</strain>
    </source>
</reference>